<dbReference type="PROSITE" id="PS50923">
    <property type="entry name" value="SUSHI"/>
    <property type="match status" value="4"/>
</dbReference>
<dbReference type="AlphaFoldDB" id="A0A3Q0E5D7"/>
<feature type="domain" description="Sushi" evidence="16">
    <location>
        <begin position="230"/>
        <end position="293"/>
    </location>
</feature>
<evidence type="ECO:0000256" key="5">
    <source>
        <dbReference type="ARBA" id="ARBA00022729"/>
    </source>
</evidence>
<gene>
    <name evidence="18" type="primary">CD55</name>
</gene>
<evidence type="ECO:0000256" key="11">
    <source>
        <dbReference type="ARBA" id="ARBA00023180"/>
    </source>
</evidence>
<dbReference type="InterPro" id="IPR035976">
    <property type="entry name" value="Sushi/SCR/CCP_sf"/>
</dbReference>
<feature type="region of interest" description="Disordered" evidence="14">
    <location>
        <begin position="284"/>
        <end position="333"/>
    </location>
</feature>
<dbReference type="FunFam" id="2.10.70.10:FF:000079">
    <property type="entry name" value="Complement decay-accelerating factor"/>
    <property type="match status" value="1"/>
</dbReference>
<organism evidence="17 18">
    <name type="scientific">Carlito syrichta</name>
    <name type="common">Philippine tarsier</name>
    <name type="synonym">Tarsius syrichta</name>
    <dbReference type="NCBI Taxonomy" id="1868482"/>
    <lineage>
        <taxon>Eukaryota</taxon>
        <taxon>Metazoa</taxon>
        <taxon>Chordata</taxon>
        <taxon>Craniata</taxon>
        <taxon>Vertebrata</taxon>
        <taxon>Euteleostomi</taxon>
        <taxon>Mammalia</taxon>
        <taxon>Eutheria</taxon>
        <taxon>Euarchontoglires</taxon>
        <taxon>Primates</taxon>
        <taxon>Haplorrhini</taxon>
        <taxon>Tarsiiformes</taxon>
        <taxon>Tarsiidae</taxon>
        <taxon>Carlito</taxon>
    </lineage>
</organism>
<protein>
    <submittedName>
        <fullName evidence="18">Complement decay-accelerating factor isoform X1</fullName>
    </submittedName>
</protein>
<feature type="domain" description="Sushi" evidence="16">
    <location>
        <begin position="104"/>
        <end position="167"/>
    </location>
</feature>
<dbReference type="CTD" id="1604"/>
<evidence type="ECO:0000313" key="17">
    <source>
        <dbReference type="Proteomes" id="UP000189704"/>
    </source>
</evidence>
<dbReference type="FunFam" id="2.10.70.10:FF:000055">
    <property type="entry name" value="Complement decay-accelerating factor, GPI-anchored"/>
    <property type="match status" value="1"/>
</dbReference>
<keyword evidence="11" id="KW-0325">Glycoprotein</keyword>
<dbReference type="SMART" id="SM00032">
    <property type="entry name" value="CCP"/>
    <property type="match status" value="4"/>
</dbReference>
<evidence type="ECO:0000313" key="18">
    <source>
        <dbReference type="RefSeq" id="XP_021571414.1"/>
    </source>
</evidence>
<evidence type="ECO:0000256" key="4">
    <source>
        <dbReference type="ARBA" id="ARBA00022659"/>
    </source>
</evidence>
<feature type="disulfide bond" evidence="13">
    <location>
        <begin position="232"/>
        <end position="275"/>
    </location>
</feature>
<proteinExistence type="inferred from homology"/>
<feature type="domain" description="Sushi" evidence="16">
    <location>
        <begin position="168"/>
        <end position="229"/>
    </location>
</feature>
<keyword evidence="17" id="KW-1185">Reference proteome</keyword>
<dbReference type="InterPro" id="IPR000436">
    <property type="entry name" value="Sushi_SCR_CCP_dom"/>
</dbReference>
<dbReference type="GO" id="GO:0045087">
    <property type="term" value="P:innate immune response"/>
    <property type="evidence" value="ECO:0007669"/>
    <property type="project" value="UniProtKB-KW"/>
</dbReference>
<comment type="caution">
    <text evidence="13">Lacks conserved residue(s) required for the propagation of feature annotation.</text>
</comment>
<evidence type="ECO:0000256" key="15">
    <source>
        <dbReference type="SAM" id="SignalP"/>
    </source>
</evidence>
<feature type="chain" id="PRO_5017939463" evidence="15">
    <location>
        <begin position="42"/>
        <end position="560"/>
    </location>
</feature>
<dbReference type="GO" id="GO:0030449">
    <property type="term" value="P:regulation of complement activation"/>
    <property type="evidence" value="ECO:0007669"/>
    <property type="project" value="UniProtKB-ARBA"/>
</dbReference>
<accession>A0A3Q0E5D7</accession>
<feature type="domain" description="Sushi" evidence="16">
    <location>
        <begin position="41"/>
        <end position="103"/>
    </location>
</feature>
<reference evidence="18" key="1">
    <citation type="submission" date="2025-08" db="UniProtKB">
        <authorList>
            <consortium name="RefSeq"/>
        </authorList>
    </citation>
    <scope>IDENTIFICATION</scope>
</reference>
<dbReference type="PANTHER" id="PTHR19325">
    <property type="entry name" value="COMPLEMENT COMPONENT-RELATED SUSHI DOMAIN-CONTAINING"/>
    <property type="match status" value="1"/>
</dbReference>
<dbReference type="Proteomes" id="UP000189704">
    <property type="component" value="Unplaced"/>
</dbReference>
<keyword evidence="3" id="KW-0399">Innate immunity</keyword>
<evidence type="ECO:0000256" key="13">
    <source>
        <dbReference type="PROSITE-ProRule" id="PRU00302"/>
    </source>
</evidence>
<evidence type="ECO:0000256" key="9">
    <source>
        <dbReference type="ARBA" id="ARBA00023136"/>
    </source>
</evidence>
<dbReference type="SUPFAM" id="SSF57535">
    <property type="entry name" value="Complement control module/SCR domain"/>
    <property type="match status" value="4"/>
</dbReference>
<evidence type="ECO:0000259" key="16">
    <source>
        <dbReference type="PROSITE" id="PS50923"/>
    </source>
</evidence>
<keyword evidence="7" id="KW-0391">Immunity</keyword>
<dbReference type="Gene3D" id="2.10.70.10">
    <property type="entry name" value="Complement Module, domain 1"/>
    <property type="match status" value="4"/>
</dbReference>
<dbReference type="InterPro" id="IPR050350">
    <property type="entry name" value="Compl-Cell_Adhes-Reg"/>
</dbReference>
<dbReference type="GO" id="GO:0006958">
    <property type="term" value="P:complement activation, classical pathway"/>
    <property type="evidence" value="ECO:0007669"/>
    <property type="project" value="UniProtKB-KW"/>
</dbReference>
<keyword evidence="4 13" id="KW-0768">Sushi</keyword>
<feature type="signal peptide" evidence="15">
    <location>
        <begin position="1"/>
        <end position="41"/>
    </location>
</feature>
<dbReference type="CDD" id="cd00033">
    <property type="entry name" value="CCP"/>
    <property type="match status" value="4"/>
</dbReference>
<evidence type="ECO:0000256" key="6">
    <source>
        <dbReference type="ARBA" id="ARBA00022737"/>
    </source>
</evidence>
<evidence type="ECO:0000256" key="2">
    <source>
        <dbReference type="ARBA" id="ARBA00010908"/>
    </source>
</evidence>
<dbReference type="GeneID" id="103266802"/>
<feature type="compositionally biased region" description="Polar residues" evidence="14">
    <location>
        <begin position="347"/>
        <end position="359"/>
    </location>
</feature>
<evidence type="ECO:0000256" key="8">
    <source>
        <dbReference type="ARBA" id="ARBA00022875"/>
    </source>
</evidence>
<feature type="region of interest" description="Disordered" evidence="14">
    <location>
        <begin position="347"/>
        <end position="409"/>
    </location>
</feature>
<evidence type="ECO:0000256" key="1">
    <source>
        <dbReference type="ARBA" id="ARBA00004370"/>
    </source>
</evidence>
<evidence type="ECO:0000256" key="12">
    <source>
        <dbReference type="ARBA" id="ARBA00045541"/>
    </source>
</evidence>
<keyword evidence="6" id="KW-0677">Repeat</keyword>
<evidence type="ECO:0000256" key="10">
    <source>
        <dbReference type="ARBA" id="ARBA00023157"/>
    </source>
</evidence>
<evidence type="ECO:0000256" key="7">
    <source>
        <dbReference type="ARBA" id="ARBA00022859"/>
    </source>
</evidence>
<dbReference type="Pfam" id="PF00084">
    <property type="entry name" value="Sushi"/>
    <property type="match status" value="4"/>
</dbReference>
<keyword evidence="8" id="KW-0180">Complement pathway</keyword>
<dbReference type="OrthoDB" id="406096at2759"/>
<dbReference type="FunFam" id="2.10.70.10:FF:000014">
    <property type="entry name" value="Membrane cofactor protein"/>
    <property type="match status" value="1"/>
</dbReference>
<comment type="similarity">
    <text evidence="2">Belongs to the receptors of complement activation (RCA) family.</text>
</comment>
<dbReference type="GO" id="GO:0005886">
    <property type="term" value="C:plasma membrane"/>
    <property type="evidence" value="ECO:0007669"/>
    <property type="project" value="UniProtKB-ARBA"/>
</dbReference>
<keyword evidence="5 15" id="KW-0732">Signal</keyword>
<sequence>MRRRSLPLRALSVAQPSVPAGLCLLAGLSLLLLLCPLAVQGDCSDPPAVPNAQPDLKGLASFPPQSTVTYKCNEGFVKIPDKANSVVCLDNNQWSDIEEFCNRSCGVPTRLQFASLKKVYSEKNYFPVGFTVEYECRLGYRRDPTLSGKLTCLPNLEWSQPVQFCKKKSCPNPGELQNGHINITSGTLFGAAIYFSCNLGYKLYGSTSSLCIVTGNTVDWSDSLPECREIECLAPPEIKNGVILGGKHDTYLQSQTITYMCNKGFTLIGERSIYCTVNDDEGEWSGPPPECKEKSPTSKPPPPVQRPTTVNVPGTKVTTTSQTPTRSTVQGTEAPSILQKHTTVNILATGDTPSPQKPTTVKVPATKMTPTPQHITANVPATRVTPTPQKPTTVNVPVTGITSTPQKPTTVNISATGVTPTLQKFTTANDSATEAPSTALSSFISNTLSAKTPPVAQNPNMANASAPQAIPTVQRFTIEKALFTQSFPATQKSTLVHVPVTKGLQRFTSAHIAATVSRTTKHHIKSTATGKQTPSGAITLIYGDTCLTLTVLLSILVSIG</sequence>
<keyword evidence="10 13" id="KW-1015">Disulfide bond</keyword>
<comment type="subcellular location">
    <subcellularLocation>
        <location evidence="1">Membrane</location>
    </subcellularLocation>
</comment>
<comment type="function">
    <text evidence="12">This protein recognizes C4b and C3b fragments that condense with cell-surface hydroxyl or amino groups when nascent C4b and C3b are locally generated during C4 and c3 activation. Interaction of daf with cell-associated C4b and C3b polypeptides interferes with their ability to catalyze the conversion of C2 and factor B to enzymatically active C2a and Bb and thereby prevents the formation of C4b2a and C3bBb, the amplification convertases of the complement cascade. Inhibits complement activation by destabilizing and preventing the formation of C3 and C5 convertases, which prevents complement damage.</text>
</comment>
<evidence type="ECO:0000256" key="14">
    <source>
        <dbReference type="SAM" id="MobiDB-lite"/>
    </source>
</evidence>
<dbReference type="STRING" id="1868482.ENSTSYP00000018346"/>
<evidence type="ECO:0000256" key="3">
    <source>
        <dbReference type="ARBA" id="ARBA00022588"/>
    </source>
</evidence>
<name>A0A3Q0E5D7_CARSF</name>
<dbReference type="RefSeq" id="XP_021571414.1">
    <property type="nucleotide sequence ID" value="XM_021715739.1"/>
</dbReference>
<feature type="compositionally biased region" description="Low complexity" evidence="14">
    <location>
        <begin position="306"/>
        <end position="330"/>
    </location>
</feature>
<keyword evidence="9" id="KW-0472">Membrane</keyword>
<dbReference type="PANTHER" id="PTHR19325:SF317">
    <property type="entry name" value="COMPLEMENT DECAY-ACCELERATING FACTOR"/>
    <property type="match status" value="1"/>
</dbReference>
<feature type="compositionally biased region" description="Polar residues" evidence="14">
    <location>
        <begin position="384"/>
        <end position="409"/>
    </location>
</feature>